<dbReference type="STRING" id="591019.Shell_0919"/>
<reference evidence="2 3" key="2">
    <citation type="journal article" date="2011" name="Stand. Genomic Sci.">
        <title>Complete genome sequence of Staphylothermus hellenicus P8.</title>
        <authorList>
            <person name="Anderson I."/>
            <person name="Wirth R."/>
            <person name="Lucas S."/>
            <person name="Copeland A."/>
            <person name="Lapidus A."/>
            <person name="Cheng J.F."/>
            <person name="Goodwin L."/>
            <person name="Pitluck S."/>
            <person name="Davenport K."/>
            <person name="Detter J.C."/>
            <person name="Han C."/>
            <person name="Tapia R."/>
            <person name="Land M."/>
            <person name="Hauser L."/>
            <person name="Pati A."/>
            <person name="Mikhailova N."/>
            <person name="Woyke T."/>
            <person name="Klenk H.P."/>
            <person name="Kyrpides N."/>
            <person name="Ivanova N."/>
        </authorList>
    </citation>
    <scope>NUCLEOTIDE SEQUENCE [LARGE SCALE GENOMIC DNA]</scope>
    <source>
        <strain evidence="3">DSM 12710 / JCM 10830 / BK20S6-10-b1 / P8</strain>
    </source>
</reference>
<keyword evidence="3" id="KW-1185">Reference proteome</keyword>
<dbReference type="SMART" id="SM00748">
    <property type="entry name" value="HEPN"/>
    <property type="match status" value="1"/>
</dbReference>
<evidence type="ECO:0000259" key="1">
    <source>
        <dbReference type="PROSITE" id="PS50910"/>
    </source>
</evidence>
<dbReference type="OrthoDB" id="101044at2157"/>
<name>D7D8D0_STAHD</name>
<sequence length="130" mass="15796">MGNERIHFLKRRALAFLECAEHDYSKKYYDLVLFHVEQFIQLYLKYLLYLRIGDYPKTNSLTRLMKDLIKVYEDCGLKDFYTDNLETLYLLEEAYISSRYIPREYDEEIARRILDFAKNILGVFKCLEKH</sequence>
<dbReference type="Gene3D" id="1.20.120.330">
    <property type="entry name" value="Nucleotidyltransferases domain 2"/>
    <property type="match status" value="1"/>
</dbReference>
<proteinExistence type="predicted"/>
<dbReference type="Pfam" id="PF05168">
    <property type="entry name" value="HEPN"/>
    <property type="match status" value="1"/>
</dbReference>
<dbReference type="KEGG" id="shc:Shell_0919"/>
<gene>
    <name evidence="2" type="ordered locus">Shell_0919</name>
</gene>
<accession>D7D8D0</accession>
<evidence type="ECO:0000313" key="2">
    <source>
        <dbReference type="EMBL" id="ADI32026.1"/>
    </source>
</evidence>
<dbReference type="RefSeq" id="WP_013143224.1">
    <property type="nucleotide sequence ID" value="NC_014205.1"/>
</dbReference>
<dbReference type="HOGENOM" id="CLU_123170_1_0_2"/>
<evidence type="ECO:0000313" key="3">
    <source>
        <dbReference type="Proteomes" id="UP000002573"/>
    </source>
</evidence>
<dbReference type="Proteomes" id="UP000002573">
    <property type="component" value="Chromosome"/>
</dbReference>
<dbReference type="SUPFAM" id="SSF81593">
    <property type="entry name" value="Nucleotidyltransferase substrate binding subunit/domain"/>
    <property type="match status" value="1"/>
</dbReference>
<dbReference type="GeneID" id="9234208"/>
<dbReference type="AlphaFoldDB" id="D7D8D0"/>
<dbReference type="InterPro" id="IPR007842">
    <property type="entry name" value="HEPN_dom"/>
</dbReference>
<reference evidence="3" key="1">
    <citation type="submission" date="2010-05" db="EMBL/GenBank/DDBJ databases">
        <title>Complete sequence of Staphylothermus hellenicus DSM 12710.</title>
        <authorList>
            <consortium name="US DOE Joint Genome Institute"/>
            <person name="Lucas S."/>
            <person name="Copeland A."/>
            <person name="Lapidus A."/>
            <person name="Cheng J.-F."/>
            <person name="Bruce D."/>
            <person name="Goodwin L."/>
            <person name="Pitluck S."/>
            <person name="Davenport K."/>
            <person name="Detter J.C."/>
            <person name="Han C."/>
            <person name="Tapia R."/>
            <person name="Larimer F."/>
            <person name="Land M."/>
            <person name="Hauser L."/>
            <person name="Kyrpides N."/>
            <person name="Mikhailova N."/>
            <person name="Anderson I.J."/>
            <person name="Woyke T."/>
        </authorList>
    </citation>
    <scope>NUCLEOTIDE SEQUENCE [LARGE SCALE GENOMIC DNA]</scope>
    <source>
        <strain evidence="3">DSM 12710 / JCM 10830 / BK20S6-10-b1 / P8</strain>
    </source>
</reference>
<protein>
    <submittedName>
        <fullName evidence="2">HEPN domain protein</fullName>
    </submittedName>
</protein>
<dbReference type="EMBL" id="CP002051">
    <property type="protein sequence ID" value="ADI32026.1"/>
    <property type="molecule type" value="Genomic_DNA"/>
</dbReference>
<dbReference type="PROSITE" id="PS50910">
    <property type="entry name" value="HEPN"/>
    <property type="match status" value="1"/>
</dbReference>
<feature type="domain" description="HEPN" evidence="1">
    <location>
        <begin position="10"/>
        <end position="120"/>
    </location>
</feature>
<organism evidence="2 3">
    <name type="scientific">Staphylothermus hellenicus (strain DSM 12710 / JCM 10830 / BK20S6-10-b1 / P8)</name>
    <dbReference type="NCBI Taxonomy" id="591019"/>
    <lineage>
        <taxon>Archaea</taxon>
        <taxon>Thermoproteota</taxon>
        <taxon>Thermoprotei</taxon>
        <taxon>Desulfurococcales</taxon>
        <taxon>Desulfurococcaceae</taxon>
        <taxon>Staphylothermus</taxon>
    </lineage>
</organism>
<dbReference type="eggNOG" id="arCOG01191">
    <property type="taxonomic scope" value="Archaea"/>
</dbReference>